<proteinExistence type="predicted"/>
<dbReference type="AlphaFoldDB" id="A0A8D8PSP1"/>
<protein>
    <submittedName>
        <fullName evidence="1">Uncharacterized protein</fullName>
    </submittedName>
</protein>
<name>A0A8D8PSP1_9HEMI</name>
<evidence type="ECO:0000313" key="1">
    <source>
        <dbReference type="EMBL" id="CAG6613807.1"/>
    </source>
</evidence>
<reference evidence="1" key="1">
    <citation type="submission" date="2021-05" db="EMBL/GenBank/DDBJ databases">
        <authorList>
            <person name="Alioto T."/>
            <person name="Alioto T."/>
            <person name="Gomez Garrido J."/>
        </authorList>
    </citation>
    <scope>NUCLEOTIDE SEQUENCE</scope>
</reference>
<accession>A0A8D8PSP1</accession>
<sequence>MRTRSVFCLNRKKILLTSPPSAQRSQLEVAGPVVPQISSPLDPLNNYRSRKIHLIQAVTQWTGYALILFHWRLVHRVVQSKDHTTVDVELSGVILKEIDEVELQERRLHEPLLVGREHAHRG</sequence>
<dbReference type="EMBL" id="HBUF01028635">
    <property type="protein sequence ID" value="CAG6613807.1"/>
    <property type="molecule type" value="Transcribed_RNA"/>
</dbReference>
<organism evidence="1">
    <name type="scientific">Cacopsylla melanoneura</name>
    <dbReference type="NCBI Taxonomy" id="428564"/>
    <lineage>
        <taxon>Eukaryota</taxon>
        <taxon>Metazoa</taxon>
        <taxon>Ecdysozoa</taxon>
        <taxon>Arthropoda</taxon>
        <taxon>Hexapoda</taxon>
        <taxon>Insecta</taxon>
        <taxon>Pterygota</taxon>
        <taxon>Neoptera</taxon>
        <taxon>Paraneoptera</taxon>
        <taxon>Hemiptera</taxon>
        <taxon>Sternorrhyncha</taxon>
        <taxon>Psylloidea</taxon>
        <taxon>Psyllidae</taxon>
        <taxon>Psyllinae</taxon>
        <taxon>Cacopsylla</taxon>
    </lineage>
</organism>